<sequence length="53" mass="5639">MLASAGLHCRGDIAGTQDKVSEEQIPMQRRMVSPSVARGLPLLLHSGIPSGRL</sequence>
<name>A0ABN9ETC4_9NEOB</name>
<organism evidence="1 2">
    <name type="scientific">Staurois parvus</name>
    <dbReference type="NCBI Taxonomy" id="386267"/>
    <lineage>
        <taxon>Eukaryota</taxon>
        <taxon>Metazoa</taxon>
        <taxon>Chordata</taxon>
        <taxon>Craniata</taxon>
        <taxon>Vertebrata</taxon>
        <taxon>Euteleostomi</taxon>
        <taxon>Amphibia</taxon>
        <taxon>Batrachia</taxon>
        <taxon>Anura</taxon>
        <taxon>Neobatrachia</taxon>
        <taxon>Ranoidea</taxon>
        <taxon>Ranidae</taxon>
        <taxon>Staurois</taxon>
    </lineage>
</organism>
<reference evidence="1" key="1">
    <citation type="submission" date="2023-05" db="EMBL/GenBank/DDBJ databases">
        <authorList>
            <person name="Stuckert A."/>
        </authorList>
    </citation>
    <scope>NUCLEOTIDE SEQUENCE</scope>
</reference>
<protein>
    <submittedName>
        <fullName evidence="1">Uncharacterized protein</fullName>
    </submittedName>
</protein>
<comment type="caution">
    <text evidence="1">The sequence shown here is derived from an EMBL/GenBank/DDBJ whole genome shotgun (WGS) entry which is preliminary data.</text>
</comment>
<dbReference type="EMBL" id="CATNWA010015848">
    <property type="protein sequence ID" value="CAI9587432.1"/>
    <property type="molecule type" value="Genomic_DNA"/>
</dbReference>
<accession>A0ABN9ETC4</accession>
<keyword evidence="2" id="KW-1185">Reference proteome</keyword>
<evidence type="ECO:0000313" key="1">
    <source>
        <dbReference type="EMBL" id="CAI9587432.1"/>
    </source>
</evidence>
<evidence type="ECO:0000313" key="2">
    <source>
        <dbReference type="Proteomes" id="UP001162483"/>
    </source>
</evidence>
<dbReference type="Proteomes" id="UP001162483">
    <property type="component" value="Unassembled WGS sequence"/>
</dbReference>
<feature type="non-terminal residue" evidence="1">
    <location>
        <position position="53"/>
    </location>
</feature>
<gene>
    <name evidence="1" type="ORF">SPARVUS_LOCUS10561671</name>
</gene>
<proteinExistence type="predicted"/>